<dbReference type="GO" id="GO:0005576">
    <property type="term" value="C:extracellular region"/>
    <property type="evidence" value="ECO:0007669"/>
    <property type="project" value="UniProtKB-SubCell"/>
</dbReference>
<evidence type="ECO:0000313" key="6">
    <source>
        <dbReference type="EMBL" id="KAK0385313.1"/>
    </source>
</evidence>
<evidence type="ECO:0000256" key="1">
    <source>
        <dbReference type="ARBA" id="ARBA00004613"/>
    </source>
</evidence>
<sequence length="2213" mass="237713">MYKNQLRLPGKKGGARTESRHTTTPGLLLLPSASSSSLPSTSLHIIMSSPGAAIGRRQGKADTDNNGLSRYVLKIETPAGIKSGNEPDLSLEYSQGTPNGVLGYSWALSGVSSIHLGAPKVVYDKVNPLPPDYDVQKPKLTLDGTDLLNIKGVYLEPSTEYTTEINNTGLLITCTPTNKGFIATDNMGRVTEYGTTLDSRVECNNTAVEWRIKSQTDRHGNSLTYYYIASPQIPSETKDVNVSYLQRISYCSNSLTSAPATHVVTFGYAPRPDLIKQTSQGSTMTWANILTSIWVGTDIGGTKSVDRTYTLTYGQSKTTGDSCLAQVTESASVGGQAVNLLPTSFKYTEPDVGPNDLFQSKVSTDAFTAVKCSIGVVPLNMTGRALGDLAFMDWDVSSKVLTARTYYAERQDDQTVAWMPSTANVSLPLPKLDLSENGELPSFMTPDLRGDGRSDLIIPYQNDSGKLAFFLSESTGEALTATKQVKTTDFDWVPKSKFMAMDLSGTGQVDVIQILQNGDKLSLRNFPGIVDQEGNIGLGDAFQTDTAYGFDNTIDWFLLRHPGTGAASLVRVWQDFPEGPDKYVIKTTAFSCAKVFDSTGGFEPQGVSSTISNSYPKVDGEPAWSVMSCDINGDGAQDVVLGRAKYESPNMKFTFVVAIANGTGGFNLGEEQSPDPVPAEEPDENGPAAFSVSNIHGGLYPSLAYAYQQKTSKNIVCLSVGGRAAGVVSAVDTFPVASNPGFDKPQVMPVDLNGTGMGGWLLFNSAQDPQQVVAVYNKSKPTDLLSSAEDPMGLTTSLAYGCLADTAVYEPGVDWRTYQSTAAEDHILLGAPNHVVTELHHVNNPAINELAFDVVIKKKYLQARINNVGRGWLGFESIQTANATDGILTAEHFFQPFPKTGLKCKIDTFPLSPPQTDHPLSSKSIDYNPVLKKTDQWNVYHVDKVFDQVETIDAVPAAGTTGRVQKTTFTVDENSNVTAKNYLETQNGVPLFQSWERCTYVTVKGITGLLATKKITGVEANQDATKFEAGDVSFTKYTYDDNTGNMLSESDWFDAQGAFLVTSYTFDGYGNEATSIDPAGLKTETTYDPVFNNLVIKRAESAGSLSITEFMAYDKASGQAVAHLESNGRLTCVKVDGFRRKVETRLQSISPGSQSVPANSFLDLATSVASTSFQNMLGSSSTVLDPYEQYSYNRLENNGKQYLTSITLSLYNEGPSGQTQILEAIDCVGHRRMRRSRQGVDPSQSPPANASHLVWNYWDYDSRGNTAFESFPIASSTVAWNNFQYQPDRGTQGTTSSFDTLGRIVNASRPSHDNPAVPVTSALSYTNGGGIVTEVVDGPSPNVSDKAVQLWNAPRSYISINGKEHVIASTNQDGMVSSFQYDVAGNVVTATDPSNNIEKRTYNSLGQLQTMDNVYQRMDGVDPGHQPAMTYVYDGSGQLAKTESINGTVITFKRDAKGRPLQKSGSGDGKVLVYTYDEGGRENLSSMSVYPQGTEKQLESRLDFDYDIRGRLSKRTLTLQDGTTYETAFTYDWQDQPTKKTYPNGAEKTNEYFGNVLSYTKMSNQPAAGQREVWLDGRYEYSDATRKPTAIMVGEASTARTFVHKLQYDAQAYPLNHALSSVEPSTGQEVPLVQEAYRYTGTDQIAQKTDVLTATTTRYNYDGKRLMNSQIGSGPVKSYAYDKAGNITTKGDTSIVYGKDSAKGTDGSGQAAFNIAYDKSGRMLTRDTQTSSMSFTYDSFGIMNSYVDSQGRKTAITSGPDGKTIIREQQPLGKSLLIVSDDYHVQTQPDGTKITTLKLFGAGILLASYSKAEPKASSATGQPPRPRHGTDKNAVVFFTDQKGSVTRTYAGADGQLLETITYDDFGSPSVQTVVTPTNPSARTSTYEAMGWDTTSGLLDFSSRWYDPLVGRFTSPDDILDTAALARTDGLNRLAFENNDPINHNDPSGHWSLDSIIGAVIGAVAVGLAIGVTIATGGAATPLAAAAVGALASGGIAGIKYSFDHKNERGGKFWAGYGATVIVNAAVGAAAGALGAVASPARLVSATGRLSQGASWGLSHSTVNFVGKAAAVGSKALIGATSSLVNTVTHNAVESSIYGQDVGLFDGAGMAALTGAFLGGGGAAVSSKSVTYAFGTTWSKAAGWKGGALSIVARTGWAVVQGTGLDQKAEAKGRDQLREQEKNFRALEKMVGHSGLVGTLSNHLERNALYVNYG</sequence>
<evidence type="ECO:0000256" key="2">
    <source>
        <dbReference type="ARBA" id="ARBA00022525"/>
    </source>
</evidence>
<feature type="region of interest" description="Disordered" evidence="4">
    <location>
        <begin position="1"/>
        <end position="33"/>
    </location>
</feature>
<comment type="subcellular location">
    <subcellularLocation>
        <location evidence="1">Secreted</location>
    </subcellularLocation>
</comment>
<dbReference type="EMBL" id="JAPDFR010000007">
    <property type="protein sequence ID" value="KAK0385313.1"/>
    <property type="molecule type" value="Genomic_DNA"/>
</dbReference>
<feature type="transmembrane region" description="Helical" evidence="5">
    <location>
        <begin position="2014"/>
        <end position="2038"/>
    </location>
</feature>
<dbReference type="PANTHER" id="PTHR32305">
    <property type="match status" value="1"/>
</dbReference>
<keyword evidence="3" id="KW-0843">Virulence</keyword>
<feature type="transmembrane region" description="Helical" evidence="5">
    <location>
        <begin position="1982"/>
        <end position="2002"/>
    </location>
</feature>
<evidence type="ECO:0008006" key="8">
    <source>
        <dbReference type="Google" id="ProtNLM"/>
    </source>
</evidence>
<organism evidence="6 7">
    <name type="scientific">Sarocladium strictum</name>
    <name type="common">Black bundle disease fungus</name>
    <name type="synonym">Acremonium strictum</name>
    <dbReference type="NCBI Taxonomy" id="5046"/>
    <lineage>
        <taxon>Eukaryota</taxon>
        <taxon>Fungi</taxon>
        <taxon>Dikarya</taxon>
        <taxon>Ascomycota</taxon>
        <taxon>Pezizomycotina</taxon>
        <taxon>Sordariomycetes</taxon>
        <taxon>Hypocreomycetidae</taxon>
        <taxon>Hypocreales</taxon>
        <taxon>Sarocladiaceae</taxon>
        <taxon>Sarocladium</taxon>
    </lineage>
</organism>
<dbReference type="InterPro" id="IPR003284">
    <property type="entry name" value="Sal_SpvB"/>
</dbReference>
<evidence type="ECO:0000313" key="7">
    <source>
        <dbReference type="Proteomes" id="UP001175261"/>
    </source>
</evidence>
<keyword evidence="5" id="KW-1133">Transmembrane helix</keyword>
<name>A0AA39GDF8_SARSR</name>
<dbReference type="InterPro" id="IPR028994">
    <property type="entry name" value="Integrin_alpha_N"/>
</dbReference>
<proteinExistence type="predicted"/>
<dbReference type="Proteomes" id="UP001175261">
    <property type="component" value="Unassembled WGS sequence"/>
</dbReference>
<comment type="caution">
    <text evidence="6">The sequence shown here is derived from an EMBL/GenBank/DDBJ whole genome shotgun (WGS) entry which is preliminary data.</text>
</comment>
<dbReference type="InterPro" id="IPR022385">
    <property type="entry name" value="Rhs_assc_core"/>
</dbReference>
<evidence type="ECO:0000256" key="4">
    <source>
        <dbReference type="SAM" id="MobiDB-lite"/>
    </source>
</evidence>
<evidence type="ECO:0000256" key="5">
    <source>
        <dbReference type="SAM" id="Phobius"/>
    </source>
</evidence>
<keyword evidence="2" id="KW-0964">Secreted</keyword>
<keyword evidence="5" id="KW-0472">Membrane</keyword>
<dbReference type="NCBIfam" id="TIGR03696">
    <property type="entry name" value="Rhs_assc_core"/>
    <property type="match status" value="1"/>
</dbReference>
<protein>
    <recommendedName>
        <fullName evidence="8">Insecticide toxin TcdB middle/N-terminal domain-containing protein</fullName>
    </recommendedName>
</protein>
<dbReference type="PANTHER" id="PTHR32305:SF15">
    <property type="entry name" value="PROTEIN RHSA-RELATED"/>
    <property type="match status" value="1"/>
</dbReference>
<accession>A0AA39GDF8</accession>
<feature type="compositionally biased region" description="Low complexity" evidence="4">
    <location>
        <begin position="22"/>
        <end position="33"/>
    </location>
</feature>
<dbReference type="Gene3D" id="2.180.10.10">
    <property type="entry name" value="RHS repeat-associated core"/>
    <property type="match status" value="2"/>
</dbReference>
<dbReference type="InterPro" id="IPR050708">
    <property type="entry name" value="T6SS_VgrG/RHS"/>
</dbReference>
<dbReference type="GO" id="GO:0005737">
    <property type="term" value="C:cytoplasm"/>
    <property type="evidence" value="ECO:0007669"/>
    <property type="project" value="InterPro"/>
</dbReference>
<keyword evidence="7" id="KW-1185">Reference proteome</keyword>
<dbReference type="InterPro" id="IPR031325">
    <property type="entry name" value="RHS_repeat"/>
</dbReference>
<keyword evidence="5" id="KW-0812">Transmembrane</keyword>
<feature type="transmembrane region" description="Helical" evidence="5">
    <location>
        <begin position="1955"/>
        <end position="1975"/>
    </location>
</feature>
<gene>
    <name evidence="6" type="ORF">NLU13_7789</name>
</gene>
<reference evidence="6" key="1">
    <citation type="submission" date="2022-10" db="EMBL/GenBank/DDBJ databases">
        <title>Determination and structural analysis of whole genome sequence of Sarocladium strictum F4-1.</title>
        <authorList>
            <person name="Hu L."/>
            <person name="Jiang Y."/>
        </authorList>
    </citation>
    <scope>NUCLEOTIDE SEQUENCE</scope>
    <source>
        <strain evidence="6">F4-1</strain>
    </source>
</reference>
<evidence type="ECO:0000256" key="3">
    <source>
        <dbReference type="ARBA" id="ARBA00023026"/>
    </source>
</evidence>
<dbReference type="Pfam" id="PF03534">
    <property type="entry name" value="SpvB"/>
    <property type="match status" value="1"/>
</dbReference>
<dbReference type="SUPFAM" id="SSF69318">
    <property type="entry name" value="Integrin alpha N-terminal domain"/>
    <property type="match status" value="1"/>
</dbReference>
<dbReference type="Pfam" id="PF05593">
    <property type="entry name" value="RHS_repeat"/>
    <property type="match status" value="1"/>
</dbReference>